<organism evidence="2 3">
    <name type="scientific">Thiohalocapsa marina</name>
    <dbReference type="NCBI Taxonomy" id="424902"/>
    <lineage>
        <taxon>Bacteria</taxon>
        <taxon>Pseudomonadati</taxon>
        <taxon>Pseudomonadota</taxon>
        <taxon>Gammaproteobacteria</taxon>
        <taxon>Chromatiales</taxon>
        <taxon>Chromatiaceae</taxon>
        <taxon>Thiohalocapsa</taxon>
    </lineage>
</organism>
<dbReference type="EMBL" id="VWXX01000019">
    <property type="protein sequence ID" value="KAA6184486.1"/>
    <property type="molecule type" value="Genomic_DNA"/>
</dbReference>
<dbReference type="AlphaFoldDB" id="A0A5M8FL55"/>
<feature type="chain" id="PRO_5024407707" evidence="1">
    <location>
        <begin position="28"/>
        <end position="111"/>
    </location>
</feature>
<reference evidence="2 3" key="1">
    <citation type="submission" date="2019-09" db="EMBL/GenBank/DDBJ databases">
        <title>Whole-genome sequence of the purple sulfur bacterium Thiohalocapsa marina DSM 19078.</title>
        <authorList>
            <person name="Kyndt J.A."/>
            <person name="Meyer T.E."/>
        </authorList>
    </citation>
    <scope>NUCLEOTIDE SEQUENCE [LARGE SCALE GENOMIC DNA]</scope>
    <source>
        <strain evidence="2 3">DSM 19078</strain>
    </source>
</reference>
<evidence type="ECO:0000313" key="2">
    <source>
        <dbReference type="EMBL" id="KAA6184486.1"/>
    </source>
</evidence>
<sequence length="111" mass="11906">MPIPPYQWPNRVRWLTALLLIPLAAAAQPCLELTPMAKRGNCPTGYTASGAYCIPGPQATLALERRGNCPTGYRTSGAYCLAGPQARLAIPRIGSTCPSGWLISGDYCLKR</sequence>
<proteinExistence type="predicted"/>
<evidence type="ECO:0000256" key="1">
    <source>
        <dbReference type="SAM" id="SignalP"/>
    </source>
</evidence>
<feature type="signal peptide" evidence="1">
    <location>
        <begin position="1"/>
        <end position="27"/>
    </location>
</feature>
<dbReference type="Proteomes" id="UP000322981">
    <property type="component" value="Unassembled WGS sequence"/>
</dbReference>
<gene>
    <name evidence="2" type="ORF">F2Q65_12295</name>
</gene>
<evidence type="ECO:0000313" key="3">
    <source>
        <dbReference type="Proteomes" id="UP000322981"/>
    </source>
</evidence>
<accession>A0A5M8FL55</accession>
<keyword evidence="1" id="KW-0732">Signal</keyword>
<comment type="caution">
    <text evidence="2">The sequence shown here is derived from an EMBL/GenBank/DDBJ whole genome shotgun (WGS) entry which is preliminary data.</text>
</comment>
<keyword evidence="3" id="KW-1185">Reference proteome</keyword>
<name>A0A5M8FL55_9GAMM</name>
<protein>
    <submittedName>
        <fullName evidence="2">Uncharacterized protein</fullName>
    </submittedName>
</protein>
<dbReference type="RefSeq" id="WP_150093711.1">
    <property type="nucleotide sequence ID" value="NZ_VWXX01000019.1"/>
</dbReference>
<dbReference type="OrthoDB" id="5769323at2"/>